<dbReference type="PANTHER" id="PTHR13887:SF41">
    <property type="entry name" value="THIOREDOXIN SUPERFAMILY PROTEIN"/>
    <property type="match status" value="1"/>
</dbReference>
<name>A0A6S7BNE1_9BURK</name>
<dbReference type="AlphaFoldDB" id="A0A6S7BNE1"/>
<dbReference type="InterPro" id="IPR036249">
    <property type="entry name" value="Thioredoxin-like_sf"/>
</dbReference>
<dbReference type="Proteomes" id="UP000494365">
    <property type="component" value="Unassembled WGS sequence"/>
</dbReference>
<dbReference type="EMBL" id="CADIKK010000045">
    <property type="protein sequence ID" value="CAB3806439.1"/>
    <property type="molecule type" value="Genomic_DNA"/>
</dbReference>
<dbReference type="Gene3D" id="3.40.30.10">
    <property type="entry name" value="Glutaredoxin"/>
    <property type="match status" value="1"/>
</dbReference>
<dbReference type="GO" id="GO:0016491">
    <property type="term" value="F:oxidoreductase activity"/>
    <property type="evidence" value="ECO:0007669"/>
    <property type="project" value="InterPro"/>
</dbReference>
<reference evidence="2 3" key="1">
    <citation type="submission" date="2020-04" db="EMBL/GenBank/DDBJ databases">
        <authorList>
            <person name="De Canck E."/>
        </authorList>
    </citation>
    <scope>NUCLEOTIDE SEQUENCE [LARGE SCALE GENOMIC DNA]</scope>
    <source>
        <strain evidence="2 3">LMG 28614</strain>
    </source>
</reference>
<sequence length="234" mass="25785">MNLHDVEQGAAAAAGEPRWLTVEVYFDLICPWCLIGKRNLETAIRQLAALRPHVRVRVSWLAQQLLPDTPVSGIPYQSFYVARLGSPEAVAARRAQVQRAGDAAGIRFAFDRIELMPNTADAHRLVAWSRANGTAAQQAAVVERLFTAYFMDGKNISDPEVLAQIGAECGLDRDALVLHLLEQRGGSHPGEWRSSEARHAVDGVPYFAFNDRFALSGAQSSEAMLHAMMYSLRD</sequence>
<organism evidence="2 3">
    <name type="scientific">Paraburkholderia ultramafica</name>
    <dbReference type="NCBI Taxonomy" id="1544867"/>
    <lineage>
        <taxon>Bacteria</taxon>
        <taxon>Pseudomonadati</taxon>
        <taxon>Pseudomonadota</taxon>
        <taxon>Betaproteobacteria</taxon>
        <taxon>Burkholderiales</taxon>
        <taxon>Burkholderiaceae</taxon>
        <taxon>Paraburkholderia</taxon>
    </lineage>
</organism>
<dbReference type="PANTHER" id="PTHR13887">
    <property type="entry name" value="GLUTATHIONE S-TRANSFERASE KAPPA"/>
    <property type="match status" value="1"/>
</dbReference>
<gene>
    <name evidence="2" type="ORF">LMG28614_06397</name>
</gene>
<dbReference type="CDD" id="cd03024">
    <property type="entry name" value="DsbA_FrnE"/>
    <property type="match status" value="1"/>
</dbReference>
<dbReference type="RefSeq" id="WP_246279294.1">
    <property type="nucleotide sequence ID" value="NZ_CADIKK010000045.1"/>
</dbReference>
<proteinExistence type="predicted"/>
<evidence type="ECO:0000259" key="1">
    <source>
        <dbReference type="Pfam" id="PF01323"/>
    </source>
</evidence>
<accession>A0A6S7BNE1</accession>
<evidence type="ECO:0000313" key="2">
    <source>
        <dbReference type="EMBL" id="CAB3806439.1"/>
    </source>
</evidence>
<dbReference type="Pfam" id="PF01323">
    <property type="entry name" value="DSBA"/>
    <property type="match status" value="1"/>
</dbReference>
<dbReference type="InterPro" id="IPR001853">
    <property type="entry name" value="DSBA-like_thioredoxin_dom"/>
</dbReference>
<keyword evidence="3" id="KW-1185">Reference proteome</keyword>
<dbReference type="SUPFAM" id="SSF52833">
    <property type="entry name" value="Thioredoxin-like"/>
    <property type="match status" value="1"/>
</dbReference>
<feature type="domain" description="DSBA-like thioredoxin" evidence="1">
    <location>
        <begin position="21"/>
        <end position="227"/>
    </location>
</feature>
<evidence type="ECO:0000313" key="3">
    <source>
        <dbReference type="Proteomes" id="UP000494365"/>
    </source>
</evidence>
<protein>
    <recommendedName>
        <fullName evidence="1">DSBA-like thioredoxin domain-containing protein</fullName>
    </recommendedName>
</protein>